<accession>M1DGB0</accession>
<protein>
    <submittedName>
        <fullName evidence="1">Uncharacterized protein</fullName>
    </submittedName>
</protein>
<dbReference type="PaxDb" id="4113-PGSC0003DMT400088597"/>
<reference evidence="1" key="2">
    <citation type="submission" date="2015-06" db="UniProtKB">
        <authorList>
            <consortium name="EnsemblPlants"/>
        </authorList>
    </citation>
    <scope>IDENTIFICATION</scope>
    <source>
        <strain evidence="1">DM1-3 516 R44</strain>
    </source>
</reference>
<keyword evidence="2" id="KW-1185">Reference proteome</keyword>
<dbReference type="InParanoid" id="M1DGB0"/>
<dbReference type="Gramene" id="PGSC0003DMT400088597">
    <property type="protein sequence ID" value="PGSC0003DMT400088597"/>
    <property type="gene ID" value="PGSC0003DMG400038168"/>
</dbReference>
<sequence length="246" mass="27181">MSSRKLDEEVGEANLDRRWTKEIMKTESVKLGGPMDKFTTRQIGLKSSNAQFWLNRGKSEYPGGMGLKEMARAKLVGQDMPLRKREKGNHHNEDAVASGAKATKLLSTGGKGKGKAKVPAPLHHRRSAPTVMTYTSLTSPLLKVRVVILWIGHLAHSADRRASRIEATVPGIIERDLIVVVTPLSVSIDALTAWILLKSTSMYMIFGTLEIPDMPSYMDVPLVTTGYEVRVEKIVVAQSEVETDEE</sequence>
<organism evidence="1 2">
    <name type="scientific">Solanum tuberosum</name>
    <name type="common">Potato</name>
    <dbReference type="NCBI Taxonomy" id="4113"/>
    <lineage>
        <taxon>Eukaryota</taxon>
        <taxon>Viridiplantae</taxon>
        <taxon>Streptophyta</taxon>
        <taxon>Embryophyta</taxon>
        <taxon>Tracheophyta</taxon>
        <taxon>Spermatophyta</taxon>
        <taxon>Magnoliopsida</taxon>
        <taxon>eudicotyledons</taxon>
        <taxon>Gunneridae</taxon>
        <taxon>Pentapetalae</taxon>
        <taxon>asterids</taxon>
        <taxon>lamiids</taxon>
        <taxon>Solanales</taxon>
        <taxon>Solanaceae</taxon>
        <taxon>Solanoideae</taxon>
        <taxon>Solaneae</taxon>
        <taxon>Solanum</taxon>
    </lineage>
</organism>
<reference evidence="2" key="1">
    <citation type="journal article" date="2011" name="Nature">
        <title>Genome sequence and analysis of the tuber crop potato.</title>
        <authorList>
            <consortium name="The Potato Genome Sequencing Consortium"/>
        </authorList>
    </citation>
    <scope>NUCLEOTIDE SEQUENCE [LARGE SCALE GENOMIC DNA]</scope>
    <source>
        <strain evidence="2">cv. DM1-3 516 R44</strain>
    </source>
</reference>
<evidence type="ECO:0000313" key="1">
    <source>
        <dbReference type="EnsemblPlants" id="PGSC0003DMT400088597"/>
    </source>
</evidence>
<name>M1DGB0_SOLTU</name>
<proteinExistence type="predicted"/>
<dbReference type="HOGENOM" id="CLU_1130711_0_0_1"/>
<evidence type="ECO:0000313" key="2">
    <source>
        <dbReference type="Proteomes" id="UP000011115"/>
    </source>
</evidence>
<dbReference type="Proteomes" id="UP000011115">
    <property type="component" value="Unassembled WGS sequence"/>
</dbReference>
<dbReference type="AlphaFoldDB" id="M1DGB0"/>
<dbReference type="EnsemblPlants" id="PGSC0003DMT400088597">
    <property type="protein sequence ID" value="PGSC0003DMT400088597"/>
    <property type="gene ID" value="PGSC0003DMG400038168"/>
</dbReference>